<organism evidence="1 2">
    <name type="scientific">Crenobacter caeni</name>
    <dbReference type="NCBI Taxonomy" id="2705474"/>
    <lineage>
        <taxon>Bacteria</taxon>
        <taxon>Pseudomonadati</taxon>
        <taxon>Pseudomonadota</taxon>
        <taxon>Betaproteobacteria</taxon>
        <taxon>Neisseriales</taxon>
        <taxon>Neisseriaceae</taxon>
        <taxon>Crenobacter</taxon>
    </lineage>
</organism>
<evidence type="ECO:0000313" key="2">
    <source>
        <dbReference type="Proteomes" id="UP000482578"/>
    </source>
</evidence>
<gene>
    <name evidence="1" type="ORF">GZH52_06695</name>
</gene>
<proteinExistence type="predicted"/>
<dbReference type="Proteomes" id="UP000482578">
    <property type="component" value="Unassembled WGS sequence"/>
</dbReference>
<keyword evidence="2" id="KW-1185">Reference proteome</keyword>
<name>A0A6B2KQH7_9NEIS</name>
<reference evidence="1 2" key="1">
    <citation type="submission" date="2020-02" db="EMBL/GenBank/DDBJ databases">
        <authorList>
            <person name="Yang Z."/>
        </authorList>
    </citation>
    <scope>NUCLEOTIDE SEQUENCE [LARGE SCALE GENOMIC DNA]</scope>
    <source>
        <strain evidence="1 2">HX-7-9</strain>
    </source>
</reference>
<dbReference type="AlphaFoldDB" id="A0A6B2KQH7"/>
<dbReference type="EMBL" id="JAAGAA010000005">
    <property type="protein sequence ID" value="NDV12485.1"/>
    <property type="molecule type" value="Genomic_DNA"/>
</dbReference>
<evidence type="ECO:0000313" key="1">
    <source>
        <dbReference type="EMBL" id="NDV12485.1"/>
    </source>
</evidence>
<dbReference type="RefSeq" id="WP_163315718.1">
    <property type="nucleotide sequence ID" value="NZ_JAAGAA010000005.1"/>
</dbReference>
<protein>
    <submittedName>
        <fullName evidence="1">Uncharacterized protein</fullName>
    </submittedName>
</protein>
<sequence>MHEKDITLTGEATGLPRIAPNALHMAERDGLMAALRMLHTLRWHLDGHEYPAHGKQAATAFADSFFGVFSACLLDAMTGPSADAVDVFMASLIEQCPALIAELERGLG</sequence>
<accession>A0A6B2KQH7</accession>
<comment type="caution">
    <text evidence="1">The sequence shown here is derived from an EMBL/GenBank/DDBJ whole genome shotgun (WGS) entry which is preliminary data.</text>
</comment>